<reference evidence="18 19" key="1">
    <citation type="journal article" date="2014" name="Mol. Plant Microbe Interact.">
        <title>The complete genome sequence of Candidatus Liberibacter americanus, associated with citrus Huanglongbing.</title>
        <authorList>
            <person name="Wulff N.A."/>
            <person name="Zhang S."/>
            <person name="Setubal J.C."/>
            <person name="Almeida N.F."/>
            <person name="Martins E.C."/>
            <person name="Harakava R."/>
            <person name="Kumar D."/>
            <person name="Rangel L.T."/>
            <person name="Foissac X."/>
            <person name="Bove J."/>
            <person name="Gabriel D.W."/>
        </authorList>
    </citation>
    <scope>NUCLEOTIDE SEQUENCE [LARGE SCALE GENOMIC DNA]</scope>
    <source>
        <strain evidence="18 19">Sao Paulo</strain>
    </source>
</reference>
<keyword evidence="8" id="KW-0249">Electron transport</keyword>
<dbReference type="EMBL" id="CP006604">
    <property type="protein sequence ID" value="AHA27481.1"/>
    <property type="molecule type" value="Genomic_DNA"/>
</dbReference>
<feature type="transmembrane region" description="Helical" evidence="17">
    <location>
        <begin position="48"/>
        <end position="67"/>
    </location>
</feature>
<evidence type="ECO:0000256" key="3">
    <source>
        <dbReference type="ARBA" id="ARBA00011700"/>
    </source>
</evidence>
<dbReference type="GO" id="GO:0009319">
    <property type="term" value="C:cytochrome o ubiquinol oxidase complex"/>
    <property type="evidence" value="ECO:0007669"/>
    <property type="project" value="TreeGrafter"/>
</dbReference>
<evidence type="ECO:0000256" key="6">
    <source>
        <dbReference type="ARBA" id="ARBA00022475"/>
    </source>
</evidence>
<evidence type="ECO:0000313" key="18">
    <source>
        <dbReference type="EMBL" id="AHA27481.1"/>
    </source>
</evidence>
<dbReference type="InterPro" id="IPR050968">
    <property type="entry name" value="Cytochrome_c_oxidase_bac_sub4"/>
</dbReference>
<dbReference type="KEGG" id="lar:lam_101"/>
<comment type="similarity">
    <text evidence="2">Belongs to the cytochrome c oxidase bacterial subunit 4 family.</text>
</comment>
<evidence type="ECO:0000256" key="17">
    <source>
        <dbReference type="SAM" id="Phobius"/>
    </source>
</evidence>
<evidence type="ECO:0000256" key="8">
    <source>
        <dbReference type="ARBA" id="ARBA00022982"/>
    </source>
</evidence>
<dbReference type="GO" id="GO:0005886">
    <property type="term" value="C:plasma membrane"/>
    <property type="evidence" value="ECO:0007669"/>
    <property type="project" value="UniProtKB-SubCell"/>
</dbReference>
<evidence type="ECO:0000256" key="14">
    <source>
        <dbReference type="ARBA" id="ARBA00030211"/>
    </source>
</evidence>
<evidence type="ECO:0000256" key="10">
    <source>
        <dbReference type="ARBA" id="ARBA00023002"/>
    </source>
</evidence>
<organism evidence="18 19">
    <name type="scientific">Candidatus Liberibacter americanus str. Sao Paulo</name>
    <dbReference type="NCBI Taxonomy" id="1261131"/>
    <lineage>
        <taxon>Bacteria</taxon>
        <taxon>Pseudomonadati</taxon>
        <taxon>Pseudomonadota</taxon>
        <taxon>Alphaproteobacteria</taxon>
        <taxon>Hyphomicrobiales</taxon>
        <taxon>Rhizobiaceae</taxon>
        <taxon>Liberibacter</taxon>
    </lineage>
</organism>
<comment type="subunit">
    <text evidence="3">Heterooctamer of two A chains, two B chains, two C chains and two D chains.</text>
</comment>
<feature type="transmembrane region" description="Helical" evidence="17">
    <location>
        <begin position="79"/>
        <end position="101"/>
    </location>
</feature>
<evidence type="ECO:0000256" key="7">
    <source>
        <dbReference type="ARBA" id="ARBA00022692"/>
    </source>
</evidence>
<dbReference type="Proteomes" id="UP000017862">
    <property type="component" value="Chromosome"/>
</dbReference>
<dbReference type="PATRIC" id="fig|1261131.3.peg.94"/>
<gene>
    <name evidence="18" type="primary">cyoD</name>
    <name evidence="18" type="ORF">lam_101</name>
</gene>
<name>U6B6I6_9HYPH</name>
<accession>U6B6I6</accession>
<proteinExistence type="inferred from homology"/>
<evidence type="ECO:0000256" key="2">
    <source>
        <dbReference type="ARBA" id="ARBA00008079"/>
    </source>
</evidence>
<sequence>MNNNHNTKIYYHGSLRDGVIGFIFSAFLTVIPFYLVILDFLQNQQIKIFIIVLCALAQIFVHLVYFLHINLKSEDGWNFIAMIFTFIIVCICFFGSLWIMYHLNNNMMPMDPMNIVH</sequence>
<evidence type="ECO:0000256" key="15">
    <source>
        <dbReference type="ARBA" id="ARBA00031887"/>
    </source>
</evidence>
<protein>
    <recommendedName>
        <fullName evidence="4">Cytochrome bo(3) ubiquinol oxidase subunit 4</fullName>
    </recommendedName>
    <alternativeName>
        <fullName evidence="16">Cytochrome o ubiquinol oxidase subunit 4</fullName>
    </alternativeName>
    <alternativeName>
        <fullName evidence="13">Oxidase bo(3) subunit 4</fullName>
    </alternativeName>
    <alternativeName>
        <fullName evidence="14">Ubiquinol oxidase polypeptide IV</fullName>
    </alternativeName>
    <alternativeName>
        <fullName evidence="15">Ubiquinol oxidase subunit 4</fullName>
    </alternativeName>
</protein>
<dbReference type="GO" id="GO:0009486">
    <property type="term" value="F:cytochrome bo3 ubiquinol oxidase activity"/>
    <property type="evidence" value="ECO:0007669"/>
    <property type="project" value="InterPro"/>
</dbReference>
<dbReference type="HOGENOM" id="CLU_140945_1_1_5"/>
<comment type="subcellular location">
    <subcellularLocation>
        <location evidence="1">Cell membrane</location>
        <topology evidence="1">Multi-pass membrane protein</topology>
    </subcellularLocation>
</comment>
<evidence type="ECO:0000256" key="4">
    <source>
        <dbReference type="ARBA" id="ARBA00014689"/>
    </source>
</evidence>
<keyword evidence="9 17" id="KW-1133">Transmembrane helix</keyword>
<dbReference type="PANTHER" id="PTHR36835:SF1">
    <property type="entry name" value="CYTOCHROME BO(3) UBIQUINOL OXIDASE SUBUNIT 4"/>
    <property type="match status" value="1"/>
</dbReference>
<keyword evidence="5" id="KW-0813">Transport</keyword>
<feature type="transmembrane region" description="Helical" evidence="17">
    <location>
        <begin position="20"/>
        <end position="41"/>
    </location>
</feature>
<evidence type="ECO:0000256" key="1">
    <source>
        <dbReference type="ARBA" id="ARBA00004651"/>
    </source>
</evidence>
<evidence type="ECO:0000256" key="5">
    <source>
        <dbReference type="ARBA" id="ARBA00022448"/>
    </source>
</evidence>
<dbReference type="InterPro" id="IPR005171">
    <property type="entry name" value="Cyt_c_oxidase_su4_prok"/>
</dbReference>
<dbReference type="InterPro" id="IPR014210">
    <property type="entry name" value="Cyt_o_ubiqinol_oxidase_su4"/>
</dbReference>
<evidence type="ECO:0000256" key="9">
    <source>
        <dbReference type="ARBA" id="ARBA00022989"/>
    </source>
</evidence>
<comment type="function">
    <text evidence="12">Cytochrome bo(3) ubiquinol terminal oxidase is the component of the aerobic respiratory chain of E.coli that predominates when cells are grown at high aeration. Has proton pump activity across the membrane in addition to electron transfer, pumping 2 protons/electron.</text>
</comment>
<dbReference type="AlphaFoldDB" id="U6B6I6"/>
<keyword evidence="7 17" id="KW-0812">Transmembrane</keyword>
<keyword evidence="6" id="KW-1003">Cell membrane</keyword>
<evidence type="ECO:0000313" key="19">
    <source>
        <dbReference type="Proteomes" id="UP000017862"/>
    </source>
</evidence>
<evidence type="ECO:0000256" key="11">
    <source>
        <dbReference type="ARBA" id="ARBA00023136"/>
    </source>
</evidence>
<dbReference type="GO" id="GO:0019646">
    <property type="term" value="P:aerobic electron transport chain"/>
    <property type="evidence" value="ECO:0007669"/>
    <property type="project" value="TreeGrafter"/>
</dbReference>
<dbReference type="GO" id="GO:0015990">
    <property type="term" value="P:electron transport coupled proton transport"/>
    <property type="evidence" value="ECO:0007669"/>
    <property type="project" value="InterPro"/>
</dbReference>
<dbReference type="NCBIfam" id="TIGR02847">
    <property type="entry name" value="CyoD"/>
    <property type="match status" value="1"/>
</dbReference>
<dbReference type="STRING" id="1261131.lam_101"/>
<dbReference type="RefSeq" id="WP_007556819.1">
    <property type="nucleotide sequence ID" value="NC_022793.1"/>
</dbReference>
<dbReference type="Pfam" id="PF03626">
    <property type="entry name" value="COX4_pro"/>
    <property type="match status" value="1"/>
</dbReference>
<keyword evidence="10" id="KW-0560">Oxidoreductase</keyword>
<dbReference type="eggNOG" id="COG3125">
    <property type="taxonomic scope" value="Bacteria"/>
</dbReference>
<dbReference type="PANTHER" id="PTHR36835">
    <property type="entry name" value="CYTOCHROME BO(3) UBIQUINOL OXIDASE SUBUNIT 4"/>
    <property type="match status" value="1"/>
</dbReference>
<dbReference type="GO" id="GO:0015078">
    <property type="term" value="F:proton transmembrane transporter activity"/>
    <property type="evidence" value="ECO:0007669"/>
    <property type="project" value="TreeGrafter"/>
</dbReference>
<keyword evidence="19" id="KW-1185">Reference proteome</keyword>
<keyword evidence="11 17" id="KW-0472">Membrane</keyword>
<evidence type="ECO:0000256" key="12">
    <source>
        <dbReference type="ARBA" id="ARBA00025694"/>
    </source>
</evidence>
<evidence type="ECO:0000256" key="13">
    <source>
        <dbReference type="ARBA" id="ARBA00030071"/>
    </source>
</evidence>
<evidence type="ECO:0000256" key="16">
    <source>
        <dbReference type="ARBA" id="ARBA00032185"/>
    </source>
</evidence>